<evidence type="ECO:0000256" key="1">
    <source>
        <dbReference type="SAM" id="MobiDB-lite"/>
    </source>
</evidence>
<feature type="region of interest" description="Disordered" evidence="1">
    <location>
        <begin position="1"/>
        <end position="89"/>
    </location>
</feature>
<organism evidence="2 3">
    <name type="scientific">Cylicostephanus goldi</name>
    <name type="common">Nematode worm</name>
    <dbReference type="NCBI Taxonomy" id="71465"/>
    <lineage>
        <taxon>Eukaryota</taxon>
        <taxon>Metazoa</taxon>
        <taxon>Ecdysozoa</taxon>
        <taxon>Nematoda</taxon>
        <taxon>Chromadorea</taxon>
        <taxon>Rhabditida</taxon>
        <taxon>Rhabditina</taxon>
        <taxon>Rhabditomorpha</taxon>
        <taxon>Strongyloidea</taxon>
        <taxon>Strongylidae</taxon>
        <taxon>Cylicostephanus</taxon>
    </lineage>
</organism>
<dbReference type="Proteomes" id="UP000271889">
    <property type="component" value="Unassembled WGS sequence"/>
</dbReference>
<name>A0A3P6RFG5_CYLGO</name>
<feature type="compositionally biased region" description="Polar residues" evidence="1">
    <location>
        <begin position="65"/>
        <end position="75"/>
    </location>
</feature>
<feature type="compositionally biased region" description="Polar residues" evidence="1">
    <location>
        <begin position="9"/>
        <end position="23"/>
    </location>
</feature>
<reference evidence="2 3" key="1">
    <citation type="submission" date="2018-11" db="EMBL/GenBank/DDBJ databases">
        <authorList>
            <consortium name="Pathogen Informatics"/>
        </authorList>
    </citation>
    <scope>NUCLEOTIDE SEQUENCE [LARGE SCALE GENOMIC DNA]</scope>
</reference>
<proteinExistence type="predicted"/>
<evidence type="ECO:0000313" key="3">
    <source>
        <dbReference type="Proteomes" id="UP000271889"/>
    </source>
</evidence>
<gene>
    <name evidence="2" type="ORF">CGOC_LOCUS2383</name>
</gene>
<dbReference type="EMBL" id="UYRV01005293">
    <property type="protein sequence ID" value="VDK52465.1"/>
    <property type="molecule type" value="Genomic_DNA"/>
</dbReference>
<keyword evidence="3" id="KW-1185">Reference proteome</keyword>
<protein>
    <submittedName>
        <fullName evidence="2">Uncharacterized protein</fullName>
    </submittedName>
</protein>
<evidence type="ECO:0000313" key="2">
    <source>
        <dbReference type="EMBL" id="VDK52465.1"/>
    </source>
</evidence>
<sequence>MESFGDPTGWSNTSKRSPSSIVNPLTELLDSESPKSRQKYGMEGVPQENASLLEERQNSQDEDVSQMTDSLTTITPKLFASSAERQTTL</sequence>
<accession>A0A3P6RFG5</accession>
<dbReference type="AlphaFoldDB" id="A0A3P6RFG5"/>